<name>A0A5N7MSI8_9HYPH</name>
<feature type="transmembrane region" description="Helical" evidence="1">
    <location>
        <begin position="122"/>
        <end position="144"/>
    </location>
</feature>
<dbReference type="Proteomes" id="UP000403266">
    <property type="component" value="Unassembled WGS sequence"/>
</dbReference>
<dbReference type="RefSeq" id="WP_152716795.1">
    <property type="nucleotide sequence ID" value="NZ_VOSJ01000308.1"/>
</dbReference>
<evidence type="ECO:0000256" key="1">
    <source>
        <dbReference type="SAM" id="Phobius"/>
    </source>
</evidence>
<feature type="domain" description="DUF1468" evidence="2">
    <location>
        <begin position="11"/>
        <end position="145"/>
    </location>
</feature>
<evidence type="ECO:0000313" key="3">
    <source>
        <dbReference type="EMBL" id="MPR29923.1"/>
    </source>
</evidence>
<dbReference type="OrthoDB" id="5186924at2"/>
<feature type="transmembrane region" description="Helical" evidence="1">
    <location>
        <begin position="12"/>
        <end position="30"/>
    </location>
</feature>
<gene>
    <name evidence="3" type="ORF">FS320_33885</name>
</gene>
<reference evidence="3 4" key="1">
    <citation type="journal article" date="2019" name="Syst. Appl. Microbiol.">
        <title>Microvirga tunisiensis sp. nov., a root nodule symbiotic bacterium isolated from Lupinus micranthus and L. luteus grown in Northern Tunisia.</title>
        <authorList>
            <person name="Msaddak A."/>
            <person name="Rejili M."/>
            <person name="Duran D."/>
            <person name="Mars M."/>
            <person name="Palacios J.M."/>
            <person name="Ruiz-Argueso T."/>
            <person name="Rey L."/>
            <person name="Imperial J."/>
        </authorList>
    </citation>
    <scope>NUCLEOTIDE SEQUENCE [LARGE SCALE GENOMIC DNA]</scope>
    <source>
        <strain evidence="3 4">Lmie10</strain>
    </source>
</reference>
<accession>A0A5N7MSI8</accession>
<dbReference type="AlphaFoldDB" id="A0A5N7MSI8"/>
<keyword evidence="1" id="KW-0472">Membrane</keyword>
<keyword evidence="1" id="KW-0812">Transmembrane</keyword>
<keyword evidence="1" id="KW-1133">Transmembrane helix</keyword>
<feature type="transmembrane region" description="Helical" evidence="1">
    <location>
        <begin position="42"/>
        <end position="60"/>
    </location>
</feature>
<proteinExistence type="predicted"/>
<keyword evidence="4" id="KW-1185">Reference proteome</keyword>
<sequence>MLRIRNPKDFWAGAVYTLFGLAAVVIGSGYSFGTGTRMGPGYFPTVLGSLLTAFGLLAIGRSFLRDGGPVGAIAWKPLLLVVGSTIAFGLLLNRAGLAIALLALILVSALASQHFRFGWRASLALAGLIAFCVIVFVKLLGVPLPLVGTWFEM</sequence>
<organism evidence="3 4">
    <name type="scientific">Microvirga tunisiensis</name>
    <dbReference type="NCBI Taxonomy" id="2108360"/>
    <lineage>
        <taxon>Bacteria</taxon>
        <taxon>Pseudomonadati</taxon>
        <taxon>Pseudomonadota</taxon>
        <taxon>Alphaproteobacteria</taxon>
        <taxon>Hyphomicrobiales</taxon>
        <taxon>Methylobacteriaceae</taxon>
        <taxon>Microvirga</taxon>
    </lineage>
</organism>
<comment type="caution">
    <text evidence="3">The sequence shown here is derived from an EMBL/GenBank/DDBJ whole genome shotgun (WGS) entry which is preliminary data.</text>
</comment>
<feature type="transmembrane region" description="Helical" evidence="1">
    <location>
        <begin position="97"/>
        <end position="115"/>
    </location>
</feature>
<feature type="transmembrane region" description="Helical" evidence="1">
    <location>
        <begin position="72"/>
        <end position="91"/>
    </location>
</feature>
<evidence type="ECO:0000259" key="2">
    <source>
        <dbReference type="Pfam" id="PF07331"/>
    </source>
</evidence>
<dbReference type="InterPro" id="IPR009936">
    <property type="entry name" value="DUF1468"/>
</dbReference>
<evidence type="ECO:0000313" key="4">
    <source>
        <dbReference type="Proteomes" id="UP000403266"/>
    </source>
</evidence>
<dbReference type="EMBL" id="VOSK01000285">
    <property type="protein sequence ID" value="MPR29923.1"/>
    <property type="molecule type" value="Genomic_DNA"/>
</dbReference>
<dbReference type="Pfam" id="PF07331">
    <property type="entry name" value="TctB"/>
    <property type="match status" value="1"/>
</dbReference>
<protein>
    <submittedName>
        <fullName evidence="3">Tripartite tricarboxylate transporter TctB family protein</fullName>
    </submittedName>
</protein>